<dbReference type="STRING" id="402881.Plav_1124"/>
<dbReference type="InterPro" id="IPR006311">
    <property type="entry name" value="TAT_signal"/>
</dbReference>
<evidence type="ECO:0000313" key="3">
    <source>
        <dbReference type="Proteomes" id="UP000006377"/>
    </source>
</evidence>
<dbReference type="PANTHER" id="PTHR22642:SF2">
    <property type="entry name" value="PROTEIN LONG AFTER FAR-RED 3"/>
    <property type="match status" value="1"/>
</dbReference>
<keyword evidence="2" id="KW-0378">Hydrolase</keyword>
<dbReference type="Proteomes" id="UP000006377">
    <property type="component" value="Chromosome"/>
</dbReference>
<evidence type="ECO:0000259" key="1">
    <source>
        <dbReference type="Pfam" id="PF07969"/>
    </source>
</evidence>
<proteinExistence type="predicted"/>
<name>A7HS62_PARL1</name>
<dbReference type="Gene3D" id="3.20.20.140">
    <property type="entry name" value="Metal-dependent hydrolases"/>
    <property type="match status" value="1"/>
</dbReference>
<dbReference type="HOGENOM" id="CLU_009942_2_0_5"/>
<reference evidence="2 3" key="1">
    <citation type="journal article" date="2011" name="Stand. Genomic Sci.">
        <title>Complete genome sequence of Parvibaculum lavamentivorans type strain (DS-1(T)).</title>
        <authorList>
            <person name="Schleheck D."/>
            <person name="Weiss M."/>
            <person name="Pitluck S."/>
            <person name="Bruce D."/>
            <person name="Land M.L."/>
            <person name="Han S."/>
            <person name="Saunders E."/>
            <person name="Tapia R."/>
            <person name="Detter C."/>
            <person name="Brettin T."/>
            <person name="Han J."/>
            <person name="Woyke T."/>
            <person name="Goodwin L."/>
            <person name="Pennacchio L."/>
            <person name="Nolan M."/>
            <person name="Cook A.M."/>
            <person name="Kjelleberg S."/>
            <person name="Thomas T."/>
        </authorList>
    </citation>
    <scope>NUCLEOTIDE SEQUENCE [LARGE SCALE GENOMIC DNA]</scope>
    <source>
        <strain evidence="3">DS-1 / DSM 13023 / NCIMB 13966</strain>
    </source>
</reference>
<organism evidence="2 3">
    <name type="scientific">Parvibaculum lavamentivorans (strain DS-1 / DSM 13023 / NCIMB 13966)</name>
    <dbReference type="NCBI Taxonomy" id="402881"/>
    <lineage>
        <taxon>Bacteria</taxon>
        <taxon>Pseudomonadati</taxon>
        <taxon>Pseudomonadota</taxon>
        <taxon>Alphaproteobacteria</taxon>
        <taxon>Hyphomicrobiales</taxon>
        <taxon>Parvibaculaceae</taxon>
        <taxon>Parvibaculum</taxon>
    </lineage>
</organism>
<dbReference type="RefSeq" id="WP_012110006.1">
    <property type="nucleotide sequence ID" value="NC_009719.1"/>
</dbReference>
<dbReference type="SUPFAM" id="SSF51556">
    <property type="entry name" value="Metallo-dependent hydrolases"/>
    <property type="match status" value="1"/>
</dbReference>
<dbReference type="GO" id="GO:0016810">
    <property type="term" value="F:hydrolase activity, acting on carbon-nitrogen (but not peptide) bonds"/>
    <property type="evidence" value="ECO:0007669"/>
    <property type="project" value="InterPro"/>
</dbReference>
<dbReference type="SUPFAM" id="SSF51338">
    <property type="entry name" value="Composite domain of metallo-dependent hydrolases"/>
    <property type="match status" value="1"/>
</dbReference>
<dbReference type="PANTHER" id="PTHR22642">
    <property type="entry name" value="IMIDAZOLONEPROPIONASE"/>
    <property type="match status" value="1"/>
</dbReference>
<dbReference type="Gene3D" id="2.30.40.10">
    <property type="entry name" value="Urease, subunit C, domain 1"/>
    <property type="match status" value="1"/>
</dbReference>
<dbReference type="PROSITE" id="PS51318">
    <property type="entry name" value="TAT"/>
    <property type="match status" value="1"/>
</dbReference>
<dbReference type="KEGG" id="pla:Plav_1124"/>
<dbReference type="OrthoDB" id="9811399at2"/>
<dbReference type="AlphaFoldDB" id="A7HS62"/>
<feature type="domain" description="Amidohydrolase 3" evidence="1">
    <location>
        <begin position="135"/>
        <end position="623"/>
    </location>
</feature>
<dbReference type="InterPro" id="IPR011059">
    <property type="entry name" value="Metal-dep_hydrolase_composite"/>
</dbReference>
<gene>
    <name evidence="2" type="ordered locus">Plav_1124</name>
</gene>
<dbReference type="InterPro" id="IPR033932">
    <property type="entry name" value="YtcJ-like"/>
</dbReference>
<dbReference type="InterPro" id="IPR013108">
    <property type="entry name" value="Amidohydro_3"/>
</dbReference>
<dbReference type="eggNOG" id="COG1574">
    <property type="taxonomic scope" value="Bacteria"/>
</dbReference>
<dbReference type="Gene3D" id="3.10.310.70">
    <property type="match status" value="1"/>
</dbReference>
<dbReference type="EMBL" id="CP000774">
    <property type="protein sequence ID" value="ABS62745.1"/>
    <property type="molecule type" value="Genomic_DNA"/>
</dbReference>
<evidence type="ECO:0000313" key="2">
    <source>
        <dbReference type="EMBL" id="ABS62745.1"/>
    </source>
</evidence>
<accession>A7HS62</accession>
<dbReference type="Pfam" id="PF07969">
    <property type="entry name" value="Amidohydro_3"/>
    <property type="match status" value="1"/>
</dbReference>
<keyword evidence="3" id="KW-1185">Reference proteome</keyword>
<protein>
    <submittedName>
        <fullName evidence="2">Amidohydrolase 3</fullName>
    </submittedName>
</protein>
<dbReference type="InterPro" id="IPR032466">
    <property type="entry name" value="Metal_Hydrolase"/>
</dbReference>
<dbReference type="CDD" id="cd01300">
    <property type="entry name" value="YtcJ_like"/>
    <property type="match status" value="1"/>
</dbReference>
<sequence>MSYDHPKSHRSGCPCCSPYIWDAYRLPQPGLSRRGFFGAGAALTAAALAAVTGSRADASAAGVAALAFAAPHIASGETRRIRAGLSGATIYRGGTIRTMNRAQPLAEAVAVTGGRIVAVGSEAEVKARAGIGANIVDLAGKTMLPGFIDCHGHVSMTALLMGFQNLAPEPAGPIRSIADIKSELAKYREKTGGGRGGWLLGANYDDSLLVEKRAITCADLDEVSTEQPILAYHASLHVAVVNSYALSLLGITADTPNPPGGVIRRWPGTNEPNGILEEGAITLAMPRLPQASKEELLDLLDRVQEQYAAWGITTAQDGATRRPDFDLLTLAAERDRLKIDIVAYPFFTHIEDLAKGNIALKEDYNGFKIGGIKLMLDGSPQAKTAWLTKPYEVVPPGFDADYRGYHIVDDETAAKLVDDAFARGWQVYAHCNGDAAADQFIGAIEKATAKYGPADRRSTVIHAQTLREDQLDMMQRLGVMPSYFVSHTFYWGDWHRDSVLGSERASRISPVRSTVDRGMRYTLHNDSPVVPSDCRMLLWSATNRRTRSGQVLGEDQRIGVHDALRGITLDAAYQHFEDDIKGSIEIGKLADLVIVEQDPETMDVSDLRDLHILETLKRGETIYSA</sequence>